<evidence type="ECO:0000313" key="2">
    <source>
        <dbReference type="EMBL" id="CDK28755.1"/>
    </source>
</evidence>
<dbReference type="RefSeq" id="XP_022460745.1">
    <property type="nucleotide sequence ID" value="XM_022601506.1"/>
</dbReference>
<dbReference type="Proteomes" id="UP000019384">
    <property type="component" value="Unassembled WGS sequence"/>
</dbReference>
<accession>W6MXE6</accession>
<feature type="chain" id="PRO_5004880886" evidence="1">
    <location>
        <begin position="18"/>
        <end position="103"/>
    </location>
</feature>
<evidence type="ECO:0000256" key="1">
    <source>
        <dbReference type="SAM" id="SignalP"/>
    </source>
</evidence>
<name>W6MXE6_9ASCO</name>
<feature type="signal peptide" evidence="1">
    <location>
        <begin position="1"/>
        <end position="17"/>
    </location>
</feature>
<dbReference type="HOGENOM" id="CLU_2264167_0_0_1"/>
<evidence type="ECO:0000313" key="3">
    <source>
        <dbReference type="Proteomes" id="UP000019384"/>
    </source>
</evidence>
<protein>
    <submittedName>
        <fullName evidence="2">Uncharacterized protein</fullName>
    </submittedName>
</protein>
<proteinExistence type="predicted"/>
<dbReference type="AlphaFoldDB" id="W6MXE6"/>
<reference evidence="2" key="1">
    <citation type="submission" date="2013-12" db="EMBL/GenBank/DDBJ databases">
        <authorList>
            <person name="Genoscope - CEA"/>
        </authorList>
    </citation>
    <scope>NUCLEOTIDE SEQUENCE</scope>
    <source>
        <strain evidence="2">CBS 1993</strain>
    </source>
</reference>
<gene>
    <name evidence="2" type="ORF">KUCA_T00004740001</name>
</gene>
<keyword evidence="1" id="KW-0732">Signal</keyword>
<reference evidence="2" key="2">
    <citation type="submission" date="2014-02" db="EMBL/GenBank/DDBJ databases">
        <title>Complete DNA sequence of /Kuraishia capsulata/ illustrates novel genomic features among budding yeasts (/Saccharomycotina/).</title>
        <authorList>
            <person name="Morales L."/>
            <person name="Noel B."/>
            <person name="Porcel B."/>
            <person name="Marcet-Houben M."/>
            <person name="Hullo M-F."/>
            <person name="Sacerdot C."/>
            <person name="Tekaia F."/>
            <person name="Leh-Louis V."/>
            <person name="Despons L."/>
            <person name="Khanna V."/>
            <person name="Aury J-M."/>
            <person name="Barbe V."/>
            <person name="Couloux A."/>
            <person name="Labadie K."/>
            <person name="Pelletier E."/>
            <person name="Souciet J-L."/>
            <person name="Boekhout T."/>
            <person name="Gabaldon T."/>
            <person name="Wincker P."/>
            <person name="Dujon B."/>
        </authorList>
    </citation>
    <scope>NUCLEOTIDE SEQUENCE</scope>
    <source>
        <strain evidence="2">CBS 1993</strain>
    </source>
</reference>
<keyword evidence="3" id="KW-1185">Reference proteome</keyword>
<dbReference type="GeneID" id="34522133"/>
<sequence>MLPLAVLAAAFLGSASALWDDALFATVERTNGALNCTSLIENYLSVIINQRVPNNEDFFEAFVCVDEEGYYCSYVSFELTPYERLTPEEFYAQVMADREEVQS</sequence>
<organism evidence="2 3">
    <name type="scientific">Kuraishia capsulata CBS 1993</name>
    <dbReference type="NCBI Taxonomy" id="1382522"/>
    <lineage>
        <taxon>Eukaryota</taxon>
        <taxon>Fungi</taxon>
        <taxon>Dikarya</taxon>
        <taxon>Ascomycota</taxon>
        <taxon>Saccharomycotina</taxon>
        <taxon>Pichiomycetes</taxon>
        <taxon>Pichiales</taxon>
        <taxon>Pichiaceae</taxon>
        <taxon>Kuraishia</taxon>
    </lineage>
</organism>
<dbReference type="EMBL" id="HG793129">
    <property type="protein sequence ID" value="CDK28755.1"/>
    <property type="molecule type" value="Genomic_DNA"/>
</dbReference>